<evidence type="ECO:0000313" key="2">
    <source>
        <dbReference type="EMBL" id="SDF65921.1"/>
    </source>
</evidence>
<keyword evidence="1" id="KW-0812">Transmembrane</keyword>
<dbReference type="AlphaFoldDB" id="A0A7Z7AYP4"/>
<keyword evidence="1" id="KW-0472">Membrane</keyword>
<dbReference type="EMBL" id="FNCA01000003">
    <property type="protein sequence ID" value="SDF65921.1"/>
    <property type="molecule type" value="Genomic_DNA"/>
</dbReference>
<sequence length="257" mass="29516">MSLTTEIIGFTFGFLGVALALYSIIKQKNLEKRLKEKEKLKLLSTKINDGLLKDIHRFYKITVPKDDEDTIYQLDSLGRDIISTSYEHKEDTVIVETSTDITLENNKEISIENKGLILVSFREGKCSYVSLYCSPIGSSNMNYDIDSMSMLYLLGILENLNELENEFGSIIQEFKPELFSNLRVCITDIFEEIIDSACANEKIVVNIRDFDKAEDIGLWIHNIYLGLDRLLPLIAELKELENDLDEFREKLILTSYT</sequence>
<keyword evidence="1" id="KW-1133">Transmembrane helix</keyword>
<gene>
    <name evidence="2" type="ORF">SAMN04488589_1039</name>
</gene>
<dbReference type="RefSeq" id="WP_091709319.1">
    <property type="nucleotide sequence ID" value="NZ_FNCA01000003.1"/>
</dbReference>
<evidence type="ECO:0000256" key="1">
    <source>
        <dbReference type="SAM" id="Phobius"/>
    </source>
</evidence>
<dbReference type="OrthoDB" id="380945at2157"/>
<dbReference type="Proteomes" id="UP000199259">
    <property type="component" value="Unassembled WGS sequence"/>
</dbReference>
<accession>A0A7Z7AYP4</accession>
<comment type="caution">
    <text evidence="2">The sequence shown here is derived from an EMBL/GenBank/DDBJ whole genome shotgun (WGS) entry which is preliminary data.</text>
</comment>
<keyword evidence="3" id="KW-1185">Reference proteome</keyword>
<proteinExistence type="predicted"/>
<protein>
    <submittedName>
        <fullName evidence="2">Uncharacterized protein</fullName>
    </submittedName>
</protein>
<evidence type="ECO:0000313" key="3">
    <source>
        <dbReference type="Proteomes" id="UP000199259"/>
    </source>
</evidence>
<name>A0A7Z7AYP4_9EURY</name>
<feature type="transmembrane region" description="Helical" evidence="1">
    <location>
        <begin position="6"/>
        <end position="25"/>
    </location>
</feature>
<reference evidence="2 3" key="1">
    <citation type="submission" date="2016-10" db="EMBL/GenBank/DDBJ databases">
        <authorList>
            <person name="Varghese N."/>
            <person name="Submissions S."/>
        </authorList>
    </citation>
    <scope>NUCLEOTIDE SEQUENCE [LARGE SCALE GENOMIC DNA]</scope>
    <source>
        <strain evidence="2 3">PL 12/M</strain>
    </source>
</reference>
<organism evidence="2 3">
    <name type="scientific">Methanolobus vulcani</name>
    <dbReference type="NCBI Taxonomy" id="38026"/>
    <lineage>
        <taxon>Archaea</taxon>
        <taxon>Methanobacteriati</taxon>
        <taxon>Methanobacteriota</taxon>
        <taxon>Stenosarchaea group</taxon>
        <taxon>Methanomicrobia</taxon>
        <taxon>Methanosarcinales</taxon>
        <taxon>Methanosarcinaceae</taxon>
        <taxon>Methanolobus</taxon>
    </lineage>
</organism>